<dbReference type="PROSITE" id="PS51257">
    <property type="entry name" value="PROKAR_LIPOPROTEIN"/>
    <property type="match status" value="1"/>
</dbReference>
<feature type="region of interest" description="Disordered" evidence="1">
    <location>
        <begin position="173"/>
        <end position="211"/>
    </location>
</feature>
<reference evidence="2" key="1">
    <citation type="journal article" date="2020" name="ISME J.">
        <title>Gammaproteobacteria mediating utilization of methyl-, sulfur- and petroleum organic compounds in deep ocean hydrothermal plumes.</title>
        <authorList>
            <person name="Zhou Z."/>
            <person name="Liu Y."/>
            <person name="Pan J."/>
            <person name="Cron B.R."/>
            <person name="Toner B.M."/>
            <person name="Anantharaman K."/>
            <person name="Breier J.A."/>
            <person name="Dick G.J."/>
            <person name="Li M."/>
        </authorList>
    </citation>
    <scope>NUCLEOTIDE SEQUENCE</scope>
    <source>
        <strain evidence="2">SZUA-1385</strain>
    </source>
</reference>
<gene>
    <name evidence="2" type="ORF">EYG76_02695</name>
</gene>
<dbReference type="AlphaFoldDB" id="A0A833DRH9"/>
<protein>
    <recommendedName>
        <fullName evidence="4">Lipoprotein</fullName>
    </recommendedName>
</protein>
<dbReference type="EMBL" id="DQSV01000053">
    <property type="protein sequence ID" value="HIP17196.1"/>
    <property type="molecule type" value="Genomic_DNA"/>
</dbReference>
<evidence type="ECO:0000256" key="1">
    <source>
        <dbReference type="SAM" id="MobiDB-lite"/>
    </source>
</evidence>
<proteinExistence type="predicted"/>
<accession>A0A833DRH9</accession>
<sequence>MKSILKGRGIPLIFISSLLILAISLSGCMGSEEDYTSNNNANNNKPSTGNTIQENSNLIYPNSKPYSNVPGYYYNIMGITTEGISLSTYETSNKVTVKEILKWYENKLTALGYNVAVNATIAKISSPQGSIEGGVIIFKKENDAIAIWAMTEPTQERTIYFVGKGPVDKLLGSTNQSSEYSEIENPMSSTSNYEVEKPQLPSSDKASGEEPIKRYPGSVMLEYSVFIEGDKKYTYIEYGTDKDPQDVVNWYKDYLKNEGWNIVGIESDGSKYIISCEKNNYNKVVSITITSGDYTKIEEDFILNWI</sequence>
<evidence type="ECO:0008006" key="4">
    <source>
        <dbReference type="Google" id="ProtNLM"/>
    </source>
</evidence>
<evidence type="ECO:0000313" key="2">
    <source>
        <dbReference type="EMBL" id="HIP17196.1"/>
    </source>
</evidence>
<organism evidence="2 3">
    <name type="scientific">Methanothermococcus okinawensis</name>
    <dbReference type="NCBI Taxonomy" id="155863"/>
    <lineage>
        <taxon>Archaea</taxon>
        <taxon>Methanobacteriati</taxon>
        <taxon>Methanobacteriota</taxon>
        <taxon>Methanomada group</taxon>
        <taxon>Methanococci</taxon>
        <taxon>Methanococcales</taxon>
        <taxon>Methanococcaceae</taxon>
        <taxon>Methanothermococcus</taxon>
    </lineage>
</organism>
<comment type="caution">
    <text evidence="2">The sequence shown here is derived from an EMBL/GenBank/DDBJ whole genome shotgun (WGS) entry which is preliminary data.</text>
</comment>
<feature type="compositionally biased region" description="Polar residues" evidence="1">
    <location>
        <begin position="173"/>
        <end position="193"/>
    </location>
</feature>
<dbReference type="Proteomes" id="UP000605144">
    <property type="component" value="Unassembled WGS sequence"/>
</dbReference>
<evidence type="ECO:0000313" key="3">
    <source>
        <dbReference type="Proteomes" id="UP000605144"/>
    </source>
</evidence>
<name>A0A833DRH9_9EURY</name>